<dbReference type="SUPFAM" id="SSF55753">
    <property type="entry name" value="Actin depolymerizing proteins"/>
    <property type="match status" value="1"/>
</dbReference>
<proteinExistence type="inferred from homology"/>
<dbReference type="GO" id="GO:0015629">
    <property type="term" value="C:actin cytoskeleton"/>
    <property type="evidence" value="ECO:0007669"/>
    <property type="project" value="InterPro"/>
</dbReference>
<evidence type="ECO:0000313" key="8">
    <source>
        <dbReference type="Proteomes" id="UP001166286"/>
    </source>
</evidence>
<evidence type="ECO:0000256" key="2">
    <source>
        <dbReference type="ARBA" id="ARBA00006844"/>
    </source>
</evidence>
<keyword evidence="4" id="KW-0009">Actin-binding</keyword>
<evidence type="ECO:0000256" key="3">
    <source>
        <dbReference type="ARBA" id="ARBA00015630"/>
    </source>
</evidence>
<evidence type="ECO:0000313" key="7">
    <source>
        <dbReference type="EMBL" id="KAK0508348.1"/>
    </source>
</evidence>
<evidence type="ECO:0000256" key="1">
    <source>
        <dbReference type="ARBA" id="ARBA00004109"/>
    </source>
</evidence>
<evidence type="ECO:0000256" key="4">
    <source>
        <dbReference type="ARBA" id="ARBA00023203"/>
    </source>
</evidence>
<keyword evidence="8" id="KW-1185">Reference proteome</keyword>
<dbReference type="Pfam" id="PF00241">
    <property type="entry name" value="Cofilin_ADF"/>
    <property type="match status" value="1"/>
</dbReference>
<name>A0AA39UY40_9LECA</name>
<dbReference type="CDD" id="cd11286">
    <property type="entry name" value="ADF_cofilin_like"/>
    <property type="match status" value="1"/>
</dbReference>
<dbReference type="InterPro" id="IPR017904">
    <property type="entry name" value="ADF/Cofilin"/>
</dbReference>
<dbReference type="PROSITE" id="PS51263">
    <property type="entry name" value="ADF_H"/>
    <property type="match status" value="1"/>
</dbReference>
<feature type="domain" description="ADF-H" evidence="6">
    <location>
        <begin position="20"/>
        <end position="165"/>
    </location>
</feature>
<comment type="similarity">
    <text evidence="2">Belongs to the actin-binding proteins ADF family.</text>
</comment>
<reference evidence="7" key="1">
    <citation type="submission" date="2023-03" db="EMBL/GenBank/DDBJ databases">
        <title>Complete genome of Cladonia borealis.</title>
        <authorList>
            <person name="Park H."/>
        </authorList>
    </citation>
    <scope>NUCLEOTIDE SEQUENCE</scope>
    <source>
        <strain evidence="7">ANT050790</strain>
    </source>
</reference>
<organism evidence="7 8">
    <name type="scientific">Cladonia borealis</name>
    <dbReference type="NCBI Taxonomy" id="184061"/>
    <lineage>
        <taxon>Eukaryota</taxon>
        <taxon>Fungi</taxon>
        <taxon>Dikarya</taxon>
        <taxon>Ascomycota</taxon>
        <taxon>Pezizomycotina</taxon>
        <taxon>Lecanoromycetes</taxon>
        <taxon>OSLEUM clade</taxon>
        <taxon>Lecanoromycetidae</taxon>
        <taxon>Lecanorales</taxon>
        <taxon>Lecanorineae</taxon>
        <taxon>Cladoniaceae</taxon>
        <taxon>Cladonia</taxon>
    </lineage>
</organism>
<accession>A0AA39UY40</accession>
<evidence type="ECO:0000259" key="6">
    <source>
        <dbReference type="PROSITE" id="PS51263"/>
    </source>
</evidence>
<gene>
    <name evidence="7" type="ORF">JMJ35_009432</name>
</gene>
<dbReference type="GO" id="GO:0030042">
    <property type="term" value="P:actin filament depolymerization"/>
    <property type="evidence" value="ECO:0007669"/>
    <property type="project" value="InterPro"/>
</dbReference>
<dbReference type="GO" id="GO:0016363">
    <property type="term" value="C:nuclear matrix"/>
    <property type="evidence" value="ECO:0007669"/>
    <property type="project" value="UniProtKB-SubCell"/>
</dbReference>
<protein>
    <recommendedName>
        <fullName evidence="3">Cofilin</fullName>
    </recommendedName>
    <alternativeName>
        <fullName evidence="5">Actin-depolymerizing factor 1</fullName>
    </alternativeName>
</protein>
<comment type="caution">
    <text evidence="7">The sequence shown here is derived from an EMBL/GenBank/DDBJ whole genome shotgun (WGS) entry which is preliminary data.</text>
</comment>
<dbReference type="InterPro" id="IPR029006">
    <property type="entry name" value="ADF-H/Gelsolin-like_dom_sf"/>
</dbReference>
<dbReference type="GO" id="GO:0003779">
    <property type="term" value="F:actin binding"/>
    <property type="evidence" value="ECO:0007669"/>
    <property type="project" value="UniProtKB-KW"/>
</dbReference>
<sequence length="169" mass="19161">MVSLPGSLKLAGRHVLTSWPSEVSVAPECVSKFNELKLKKELKYIIYKLSDDYKEIVVEETSTDPDWETFQQKLMNAKSSHRGKEGAGPRYAVYDFQYEKEGGEGTRNKIVFIAWSPDEGTLIFPRMTYASSKESLKLALTGVANEVQANREDEIEYETILKDITKGTR</sequence>
<dbReference type="PANTHER" id="PTHR11913">
    <property type="entry name" value="COFILIN-RELATED"/>
    <property type="match status" value="1"/>
</dbReference>
<dbReference type="Proteomes" id="UP001166286">
    <property type="component" value="Unassembled WGS sequence"/>
</dbReference>
<dbReference type="AlphaFoldDB" id="A0AA39UY40"/>
<dbReference type="EMBL" id="JAFEKC020000021">
    <property type="protein sequence ID" value="KAK0508348.1"/>
    <property type="molecule type" value="Genomic_DNA"/>
</dbReference>
<dbReference type="Gene3D" id="3.40.20.10">
    <property type="entry name" value="Severin"/>
    <property type="match status" value="1"/>
</dbReference>
<dbReference type="InterPro" id="IPR002108">
    <property type="entry name" value="ADF-H"/>
</dbReference>
<evidence type="ECO:0000256" key="5">
    <source>
        <dbReference type="ARBA" id="ARBA00032427"/>
    </source>
</evidence>
<comment type="subcellular location">
    <subcellularLocation>
        <location evidence="1">Nucleus matrix</location>
    </subcellularLocation>
</comment>
<dbReference type="SMART" id="SM00102">
    <property type="entry name" value="ADF"/>
    <property type="match status" value="1"/>
</dbReference>